<dbReference type="AlphaFoldDB" id="A0A9P6AVQ1"/>
<sequence length="175" mass="19219">MPLASPYAVWISEIAMFPPRKGHLVVCRSAEPGNKVLPMALVQSDRVDRGFMMAARYNSGHGMALSPLQRVLRLGKLANLSACLNPAHAGVEFRLHLLPECGGQSPEVLVHHTPEILGCGDNRWEHLARQNKDGYPLPSMRMDTSGPPLRMQSTRMFQSKPRGAPSAFSIIDLQG</sequence>
<evidence type="ECO:0000313" key="2">
    <source>
        <dbReference type="Proteomes" id="UP000886523"/>
    </source>
</evidence>
<keyword evidence="2" id="KW-1185">Reference proteome</keyword>
<accession>A0A9P6AVQ1</accession>
<comment type="caution">
    <text evidence="1">The sequence shown here is derived from an EMBL/GenBank/DDBJ whole genome shotgun (WGS) entry which is preliminary data.</text>
</comment>
<proteinExistence type="predicted"/>
<evidence type="ECO:0000313" key="1">
    <source>
        <dbReference type="EMBL" id="KAF9512833.1"/>
    </source>
</evidence>
<dbReference type="EMBL" id="MU128981">
    <property type="protein sequence ID" value="KAF9512833.1"/>
    <property type="molecule type" value="Genomic_DNA"/>
</dbReference>
<reference evidence="1" key="1">
    <citation type="journal article" date="2020" name="Nat. Commun.">
        <title>Large-scale genome sequencing of mycorrhizal fungi provides insights into the early evolution of symbiotic traits.</title>
        <authorList>
            <person name="Miyauchi S."/>
            <person name="Kiss E."/>
            <person name="Kuo A."/>
            <person name="Drula E."/>
            <person name="Kohler A."/>
            <person name="Sanchez-Garcia M."/>
            <person name="Morin E."/>
            <person name="Andreopoulos B."/>
            <person name="Barry K.W."/>
            <person name="Bonito G."/>
            <person name="Buee M."/>
            <person name="Carver A."/>
            <person name="Chen C."/>
            <person name="Cichocki N."/>
            <person name="Clum A."/>
            <person name="Culley D."/>
            <person name="Crous P.W."/>
            <person name="Fauchery L."/>
            <person name="Girlanda M."/>
            <person name="Hayes R.D."/>
            <person name="Keri Z."/>
            <person name="LaButti K."/>
            <person name="Lipzen A."/>
            <person name="Lombard V."/>
            <person name="Magnuson J."/>
            <person name="Maillard F."/>
            <person name="Murat C."/>
            <person name="Nolan M."/>
            <person name="Ohm R.A."/>
            <person name="Pangilinan J."/>
            <person name="Pereira M.F."/>
            <person name="Perotto S."/>
            <person name="Peter M."/>
            <person name="Pfister S."/>
            <person name="Riley R."/>
            <person name="Sitrit Y."/>
            <person name="Stielow J.B."/>
            <person name="Szollosi G."/>
            <person name="Zifcakova L."/>
            <person name="Stursova M."/>
            <person name="Spatafora J.W."/>
            <person name="Tedersoo L."/>
            <person name="Vaario L.M."/>
            <person name="Yamada A."/>
            <person name="Yan M."/>
            <person name="Wang P."/>
            <person name="Xu J."/>
            <person name="Bruns T."/>
            <person name="Baldrian P."/>
            <person name="Vilgalys R."/>
            <person name="Dunand C."/>
            <person name="Henrissat B."/>
            <person name="Grigoriev I.V."/>
            <person name="Hibbett D."/>
            <person name="Nagy L.G."/>
            <person name="Martin F.M."/>
        </authorList>
    </citation>
    <scope>NUCLEOTIDE SEQUENCE</scope>
    <source>
        <strain evidence="1">UP504</strain>
    </source>
</reference>
<dbReference type="Proteomes" id="UP000886523">
    <property type="component" value="Unassembled WGS sequence"/>
</dbReference>
<gene>
    <name evidence="1" type="ORF">BS47DRAFT_1382761</name>
</gene>
<name>A0A9P6AVQ1_9AGAM</name>
<organism evidence="1 2">
    <name type="scientific">Hydnum rufescens UP504</name>
    <dbReference type="NCBI Taxonomy" id="1448309"/>
    <lineage>
        <taxon>Eukaryota</taxon>
        <taxon>Fungi</taxon>
        <taxon>Dikarya</taxon>
        <taxon>Basidiomycota</taxon>
        <taxon>Agaricomycotina</taxon>
        <taxon>Agaricomycetes</taxon>
        <taxon>Cantharellales</taxon>
        <taxon>Hydnaceae</taxon>
        <taxon>Hydnum</taxon>
    </lineage>
</organism>
<protein>
    <submittedName>
        <fullName evidence="1">Uncharacterized protein</fullName>
    </submittedName>
</protein>